<protein>
    <submittedName>
        <fullName evidence="5">DeoR faimly transcriptional regulator</fullName>
    </submittedName>
    <submittedName>
        <fullName evidence="6">DeoR family transcriptional regulator</fullName>
    </submittedName>
</protein>
<dbReference type="InterPro" id="IPR001034">
    <property type="entry name" value="DeoR_HTH"/>
</dbReference>
<keyword evidence="2" id="KW-0805">Transcription regulation</keyword>
<name>A0A0D0F124_9FLAO</name>
<dbReference type="SMART" id="SM00420">
    <property type="entry name" value="HTH_DEOR"/>
    <property type="match status" value="1"/>
</dbReference>
<dbReference type="STRING" id="37752.IW18_17150"/>
<evidence type="ECO:0000256" key="1">
    <source>
        <dbReference type="ARBA" id="ARBA00022491"/>
    </source>
</evidence>
<proteinExistence type="predicted"/>
<dbReference type="Proteomes" id="UP000032061">
    <property type="component" value="Unassembled WGS sequence"/>
</dbReference>
<dbReference type="Pfam" id="PF00455">
    <property type="entry name" value="DeoRC"/>
    <property type="match status" value="1"/>
</dbReference>
<dbReference type="RefSeq" id="WP_041519161.1">
    <property type="nucleotide sequence ID" value="NZ_JPRK01000014.1"/>
</dbReference>
<feature type="domain" description="HTH deoR-type" evidence="4">
    <location>
        <begin position="3"/>
        <end position="58"/>
    </location>
</feature>
<gene>
    <name evidence="6" type="ORF">B0A73_17930</name>
    <name evidence="5" type="ORF">IW18_17150</name>
</gene>
<dbReference type="PANTHER" id="PTHR30363">
    <property type="entry name" value="HTH-TYPE TRANSCRIPTIONAL REGULATOR SRLR-RELATED"/>
    <property type="match status" value="1"/>
</dbReference>
<accession>A0A0D0F124</accession>
<dbReference type="Proteomes" id="UP000198302">
    <property type="component" value="Unassembled WGS sequence"/>
</dbReference>
<dbReference type="InterPro" id="IPR037171">
    <property type="entry name" value="NagB/RpiA_transferase-like"/>
</dbReference>
<keyword evidence="3" id="KW-0804">Transcription</keyword>
<dbReference type="Gene3D" id="3.40.50.1360">
    <property type="match status" value="1"/>
</dbReference>
<sequence length="249" mass="27641">MLKKERHQFIMDKFKDADKVNTIDLALELEISEDTIRRDFNELHNKGLIEKVYGGAFLVKDKSRNVFDISIFNEDKKIIVGQKALSFLSEGQVIIMTGGTTNLSFCKLIPIDFAATIYTYSLPIAMQLSQHPNIELIFIGGKLQKNAMVTVGIDVVQVLSKIKADVCFIGVSSLDVNQGLTEMGYEVSIVKKEMINASDKVIVLATSDKINRKMPHKVCGLDKIDAIVTELSPGSPRIKNFADAGARLF</sequence>
<dbReference type="PANTHER" id="PTHR30363:SF4">
    <property type="entry name" value="GLYCEROL-3-PHOSPHATE REGULON REPRESSOR"/>
    <property type="match status" value="1"/>
</dbReference>
<dbReference type="SUPFAM" id="SSF46785">
    <property type="entry name" value="Winged helix' DNA-binding domain"/>
    <property type="match status" value="1"/>
</dbReference>
<dbReference type="SUPFAM" id="SSF100950">
    <property type="entry name" value="NagB/RpiA/CoA transferase-like"/>
    <property type="match status" value="1"/>
</dbReference>
<dbReference type="AlphaFoldDB" id="A0A0D0F124"/>
<evidence type="ECO:0000256" key="3">
    <source>
        <dbReference type="ARBA" id="ARBA00023163"/>
    </source>
</evidence>
<reference evidence="5 7" key="1">
    <citation type="submission" date="2015-01" db="EMBL/GenBank/DDBJ databases">
        <title>Genome of Flavobacterium hibernum DSM 12611.</title>
        <authorList>
            <person name="Stropko S.J."/>
            <person name="Pipes S.E."/>
            <person name="Newman J.D."/>
        </authorList>
    </citation>
    <scope>NUCLEOTIDE SEQUENCE [LARGE SCALE GENOMIC DNA]</scope>
    <source>
        <strain evidence="5 7">DSM 12611</strain>
    </source>
</reference>
<evidence type="ECO:0000313" key="5">
    <source>
        <dbReference type="EMBL" id="KIO51662.1"/>
    </source>
</evidence>
<dbReference type="GO" id="GO:0003700">
    <property type="term" value="F:DNA-binding transcription factor activity"/>
    <property type="evidence" value="ECO:0007669"/>
    <property type="project" value="InterPro"/>
</dbReference>
<dbReference type="InterPro" id="IPR050313">
    <property type="entry name" value="Carb_Metab_HTH_regulators"/>
</dbReference>
<comment type="caution">
    <text evidence="5">The sequence shown here is derived from an EMBL/GenBank/DDBJ whole genome shotgun (WGS) entry which is preliminary data.</text>
</comment>
<evidence type="ECO:0000256" key="2">
    <source>
        <dbReference type="ARBA" id="ARBA00023015"/>
    </source>
</evidence>
<evidence type="ECO:0000313" key="6">
    <source>
        <dbReference type="EMBL" id="OXA85227.1"/>
    </source>
</evidence>
<dbReference type="PROSITE" id="PS51000">
    <property type="entry name" value="HTH_DEOR_2"/>
    <property type="match status" value="1"/>
</dbReference>
<dbReference type="InterPro" id="IPR014036">
    <property type="entry name" value="DeoR-like_C"/>
</dbReference>
<evidence type="ECO:0000313" key="8">
    <source>
        <dbReference type="Proteomes" id="UP000198302"/>
    </source>
</evidence>
<keyword evidence="8" id="KW-1185">Reference proteome</keyword>
<keyword evidence="1" id="KW-0678">Repressor</keyword>
<dbReference type="Pfam" id="PF08220">
    <property type="entry name" value="HTH_DeoR"/>
    <property type="match status" value="1"/>
</dbReference>
<dbReference type="InterPro" id="IPR036390">
    <property type="entry name" value="WH_DNA-bd_sf"/>
</dbReference>
<dbReference type="OrthoDB" id="9798651at2"/>
<dbReference type="PRINTS" id="PR00037">
    <property type="entry name" value="HTHLACR"/>
</dbReference>
<dbReference type="EMBL" id="JPRK01000014">
    <property type="protein sequence ID" value="KIO51662.1"/>
    <property type="molecule type" value="Genomic_DNA"/>
</dbReference>
<dbReference type="EMBL" id="MUGX01000026">
    <property type="protein sequence ID" value="OXA85227.1"/>
    <property type="molecule type" value="Genomic_DNA"/>
</dbReference>
<dbReference type="SMART" id="SM01134">
    <property type="entry name" value="DeoRC"/>
    <property type="match status" value="1"/>
</dbReference>
<evidence type="ECO:0000259" key="4">
    <source>
        <dbReference type="PROSITE" id="PS51000"/>
    </source>
</evidence>
<reference evidence="6 8" key="2">
    <citation type="submission" date="2016-11" db="EMBL/GenBank/DDBJ databases">
        <title>Whole genomes of Flavobacteriaceae.</title>
        <authorList>
            <person name="Stine C."/>
            <person name="Li C."/>
            <person name="Tadesse D."/>
        </authorList>
    </citation>
    <scope>NUCLEOTIDE SEQUENCE [LARGE SCALE GENOMIC DNA]</scope>
    <source>
        <strain evidence="6 8">ATCC 51468</strain>
    </source>
</reference>
<evidence type="ECO:0000313" key="7">
    <source>
        <dbReference type="Proteomes" id="UP000032061"/>
    </source>
</evidence>
<organism evidence="5 7">
    <name type="scientific">Flavobacterium hibernum</name>
    <dbReference type="NCBI Taxonomy" id="37752"/>
    <lineage>
        <taxon>Bacteria</taxon>
        <taxon>Pseudomonadati</taxon>
        <taxon>Bacteroidota</taxon>
        <taxon>Flavobacteriia</taxon>
        <taxon>Flavobacteriales</taxon>
        <taxon>Flavobacteriaceae</taxon>
        <taxon>Flavobacterium</taxon>
    </lineage>
</organism>